<keyword evidence="2" id="KW-1185">Reference proteome</keyword>
<dbReference type="Pfam" id="PF25273">
    <property type="entry name" value="DUF7869"/>
    <property type="match status" value="1"/>
</dbReference>
<accession>A0ABM4B1H6</accession>
<evidence type="ECO:0000259" key="1">
    <source>
        <dbReference type="Pfam" id="PF25273"/>
    </source>
</evidence>
<reference evidence="3" key="2">
    <citation type="submission" date="2025-08" db="UniProtKB">
        <authorList>
            <consortium name="RefSeq"/>
        </authorList>
    </citation>
    <scope>IDENTIFICATION</scope>
</reference>
<feature type="domain" description="DUF7869" evidence="1">
    <location>
        <begin position="100"/>
        <end position="249"/>
    </location>
</feature>
<evidence type="ECO:0000313" key="2">
    <source>
        <dbReference type="Proteomes" id="UP001652625"/>
    </source>
</evidence>
<dbReference type="RefSeq" id="XP_065642642.1">
    <property type="nucleotide sequence ID" value="XM_065786570.1"/>
</dbReference>
<gene>
    <name evidence="3" type="primary">LOC136074265</name>
</gene>
<dbReference type="InterPro" id="IPR057191">
    <property type="entry name" value="DUF7869"/>
</dbReference>
<evidence type="ECO:0000313" key="3">
    <source>
        <dbReference type="RefSeq" id="XP_065642642.1"/>
    </source>
</evidence>
<dbReference type="GeneID" id="136074265"/>
<sequence length="372" mass="42540">MADVVPNINIINNADFDGTVLVGEANRGNEKVNLIVKLRVHKLRAKAFYSILKKTKNNVYTLAYDLQQVQSLPRVTLQEAYYSRQLSLYNFGLCDLNNNSNHSYTWLESQSGRGSNEIASAVFHYLTTKLSNSLTFNEAVDTIRLVSDGCRGQNKNIIMLGMVQSWLFNSPQHVTKVELIFLVRGHSFLPCDRLFGRIEKDLKVNTEILEPSGFHDIFFKHCNTVNTVNREWFVKDWKKSCTSTYKTLNGFQELKRIILQKHFTSKRKVYVTIQSEMNYKSDLGKPIQLLKRGKSHTFNPLVISGMRPISAPKLKDIHYLLAVLYGPDWKNIPGTEVYSILTSTATIQDENAPLLRTVTAMKKTLVLEFDFC</sequence>
<dbReference type="PANTHER" id="PTHR34415">
    <property type="entry name" value="INTEGRASE CATALYTIC DOMAIN-CONTAINING PROTEIN"/>
    <property type="match status" value="1"/>
</dbReference>
<proteinExistence type="predicted"/>
<reference evidence="2" key="1">
    <citation type="submission" date="2025-05" db="UniProtKB">
        <authorList>
            <consortium name="RefSeq"/>
        </authorList>
    </citation>
    <scope>NUCLEOTIDE SEQUENCE [LARGE SCALE GENOMIC DNA]</scope>
</reference>
<protein>
    <submittedName>
        <fullName evidence="3">Uncharacterized protein LOC136074265</fullName>
    </submittedName>
</protein>
<organism evidence="2 3">
    <name type="scientific">Hydra vulgaris</name>
    <name type="common">Hydra</name>
    <name type="synonym">Hydra attenuata</name>
    <dbReference type="NCBI Taxonomy" id="6087"/>
    <lineage>
        <taxon>Eukaryota</taxon>
        <taxon>Metazoa</taxon>
        <taxon>Cnidaria</taxon>
        <taxon>Hydrozoa</taxon>
        <taxon>Hydroidolina</taxon>
        <taxon>Anthoathecata</taxon>
        <taxon>Aplanulata</taxon>
        <taxon>Hydridae</taxon>
        <taxon>Hydra</taxon>
    </lineage>
</organism>
<dbReference type="PANTHER" id="PTHR34415:SF1">
    <property type="entry name" value="INTEGRASE CATALYTIC DOMAIN-CONTAINING PROTEIN"/>
    <property type="match status" value="1"/>
</dbReference>
<dbReference type="Proteomes" id="UP001652625">
    <property type="component" value="Chromosome 01"/>
</dbReference>
<name>A0ABM4B1H6_HYDVU</name>